<dbReference type="OrthoDB" id="304519at2157"/>
<feature type="transmembrane region" description="Helical" evidence="2">
    <location>
        <begin position="115"/>
        <end position="137"/>
    </location>
</feature>
<gene>
    <name evidence="3" type="ORF">DP107_06420</name>
</gene>
<feature type="transmembrane region" description="Helical" evidence="2">
    <location>
        <begin position="47"/>
        <end position="66"/>
    </location>
</feature>
<dbReference type="Proteomes" id="UP000319894">
    <property type="component" value="Unassembled WGS sequence"/>
</dbReference>
<dbReference type="EMBL" id="QMDX01000003">
    <property type="protein sequence ID" value="TSD14617.1"/>
    <property type="molecule type" value="Genomic_DNA"/>
</dbReference>
<proteinExistence type="predicted"/>
<evidence type="ECO:0000256" key="2">
    <source>
        <dbReference type="SAM" id="Phobius"/>
    </source>
</evidence>
<name>A0A554NB43_9EURY</name>
<dbReference type="AlphaFoldDB" id="A0A554NB43"/>
<dbReference type="Pfam" id="PF07187">
    <property type="entry name" value="DUF1405"/>
    <property type="match status" value="1"/>
</dbReference>
<reference evidence="3 4" key="1">
    <citation type="submission" date="2018-06" db="EMBL/GenBank/DDBJ databases">
        <title>Natronomonas sp. F16-60 a new haloarchaeon isolated from a solar saltern of Isla Cristina, Huelva, Spain.</title>
        <authorList>
            <person name="Duran-Viseras A."/>
            <person name="Sanchez-Porro C."/>
            <person name="Ventosa A."/>
        </authorList>
    </citation>
    <scope>NUCLEOTIDE SEQUENCE [LARGE SCALE GENOMIC DNA]</scope>
    <source>
        <strain evidence="3 4">F16-60</strain>
    </source>
</reference>
<keyword evidence="2" id="KW-0472">Membrane</keyword>
<feature type="region of interest" description="Disordered" evidence="1">
    <location>
        <begin position="1"/>
        <end position="21"/>
    </location>
</feature>
<keyword evidence="2" id="KW-1133">Transmembrane helix</keyword>
<feature type="transmembrane region" description="Helical" evidence="2">
    <location>
        <begin position="208"/>
        <end position="229"/>
    </location>
</feature>
<comment type="caution">
    <text evidence="3">The sequence shown here is derived from an EMBL/GenBank/DDBJ whole genome shotgun (WGS) entry which is preliminary data.</text>
</comment>
<organism evidence="3 4">
    <name type="scientific">Haloglomus irregulare</name>
    <dbReference type="NCBI Taxonomy" id="2234134"/>
    <lineage>
        <taxon>Archaea</taxon>
        <taxon>Methanobacteriati</taxon>
        <taxon>Methanobacteriota</taxon>
        <taxon>Stenosarchaea group</taxon>
        <taxon>Halobacteria</taxon>
        <taxon>Halobacteriales</taxon>
        <taxon>Natronomonadaceae</taxon>
        <taxon>Haloglomus</taxon>
    </lineage>
</organism>
<evidence type="ECO:0000256" key="1">
    <source>
        <dbReference type="SAM" id="MobiDB-lite"/>
    </source>
</evidence>
<feature type="transmembrane region" description="Helical" evidence="2">
    <location>
        <begin position="149"/>
        <end position="168"/>
    </location>
</feature>
<accession>A0A554NB43</accession>
<dbReference type="InterPro" id="IPR009845">
    <property type="entry name" value="DUF1405"/>
</dbReference>
<protein>
    <submittedName>
        <fullName evidence="3">DUF1405 domain-containing protein</fullName>
    </submittedName>
</protein>
<evidence type="ECO:0000313" key="4">
    <source>
        <dbReference type="Proteomes" id="UP000319894"/>
    </source>
</evidence>
<keyword evidence="2" id="KW-0812">Transmembrane</keyword>
<sequence>MRRPGPAREPPATRRPLPPGPVAGAVRRFNPIPRRYARDYLETAPSLVWLVAGSLAIGVIGLRWYVDRGLAGVSTFAWPLFADSPAATTLAALAFATLLPALGRPIEEAPFTRAMAYLHTLAFVWLIETALWTTVALNIGFGVYFPDPFAYFGVIGSHLAFIGAAYLLPHAARTTRGALAFALGGALANDFVDYGLGLHPPLRYDPGLGLAAVSVVTSLVAVGLAALAFDRMGAATGS</sequence>
<evidence type="ECO:0000313" key="3">
    <source>
        <dbReference type="EMBL" id="TSD14617.1"/>
    </source>
</evidence>
<dbReference type="InParanoid" id="A0A554NB43"/>
<keyword evidence="4" id="KW-1185">Reference proteome</keyword>
<feature type="transmembrane region" description="Helical" evidence="2">
    <location>
        <begin position="86"/>
        <end position="103"/>
    </location>
</feature>
<feature type="transmembrane region" description="Helical" evidence="2">
    <location>
        <begin position="177"/>
        <end position="196"/>
    </location>
</feature>